<evidence type="ECO:0000313" key="1">
    <source>
        <dbReference type="EnsemblMetazoa" id="GPAI037842-PA"/>
    </source>
</evidence>
<dbReference type="VEuPathDB" id="VectorBase:GPAI037842"/>
<dbReference type="Pfam" id="PF05063">
    <property type="entry name" value="MT-A70"/>
    <property type="match status" value="1"/>
</dbReference>
<evidence type="ECO:0000313" key="2">
    <source>
        <dbReference type="Proteomes" id="UP000092445"/>
    </source>
</evidence>
<reference evidence="2" key="1">
    <citation type="submission" date="2014-03" db="EMBL/GenBank/DDBJ databases">
        <authorList>
            <person name="Aksoy S."/>
            <person name="Warren W."/>
            <person name="Wilson R.K."/>
        </authorList>
    </citation>
    <scope>NUCLEOTIDE SEQUENCE [LARGE SCALE GENOMIC DNA]</scope>
    <source>
        <strain evidence="2">IAEA</strain>
    </source>
</reference>
<reference evidence="1" key="2">
    <citation type="submission" date="2020-05" db="UniProtKB">
        <authorList>
            <consortium name="EnsemblMetazoa"/>
        </authorList>
    </citation>
    <scope>IDENTIFICATION</scope>
    <source>
        <strain evidence="1">IAEA</strain>
    </source>
</reference>
<organism evidence="1 2">
    <name type="scientific">Glossina pallidipes</name>
    <name type="common">Tsetse fly</name>
    <dbReference type="NCBI Taxonomy" id="7398"/>
    <lineage>
        <taxon>Eukaryota</taxon>
        <taxon>Metazoa</taxon>
        <taxon>Ecdysozoa</taxon>
        <taxon>Arthropoda</taxon>
        <taxon>Hexapoda</taxon>
        <taxon>Insecta</taxon>
        <taxon>Pterygota</taxon>
        <taxon>Neoptera</taxon>
        <taxon>Endopterygota</taxon>
        <taxon>Diptera</taxon>
        <taxon>Brachycera</taxon>
        <taxon>Muscomorpha</taxon>
        <taxon>Hippoboscoidea</taxon>
        <taxon>Glossinidae</taxon>
        <taxon>Glossina</taxon>
    </lineage>
</organism>
<proteinExistence type="predicted"/>
<dbReference type="AlphaFoldDB" id="A0A1B0A8P5"/>
<name>A0A1B0A8P5_GLOPL</name>
<dbReference type="STRING" id="7398.A0A1B0A8P5"/>
<dbReference type="InterPro" id="IPR007757">
    <property type="entry name" value="MT-A70-like"/>
</dbReference>
<accession>A0A1B0A8P5</accession>
<protein>
    <submittedName>
        <fullName evidence="1">Uncharacterized protein</fullName>
    </submittedName>
</protein>
<dbReference type="Proteomes" id="UP000092445">
    <property type="component" value="Unassembled WGS sequence"/>
</dbReference>
<sequence>MKKINIENDTCLYFNHNQLIDEQYKSVLEENDVGYNLKAEFFNFSPRLVINEKDSSDSFKKHVDKNKPLLEKRNLIGPLKGQGLKQPYETLYVACHKNNDLESVENLRKISFIFSIPSIIHCHKTPLCTWLKEYWPGEKDLKCLEIFAACQNEPLTPRK</sequence>
<dbReference type="EnsemblMetazoa" id="GPAI037842-RA">
    <property type="protein sequence ID" value="GPAI037842-PA"/>
    <property type="gene ID" value="GPAI037842"/>
</dbReference>
<keyword evidence="2" id="KW-1185">Reference proteome</keyword>